<evidence type="ECO:0000256" key="3">
    <source>
        <dbReference type="ARBA" id="ARBA00022448"/>
    </source>
</evidence>
<evidence type="ECO:0000256" key="1">
    <source>
        <dbReference type="ARBA" id="ARBA00004141"/>
    </source>
</evidence>
<keyword evidence="5 9" id="KW-1133">Transmembrane helix</keyword>
<dbReference type="PROSITE" id="PS51257">
    <property type="entry name" value="PROKAR_LIPOPROTEIN"/>
    <property type="match status" value="1"/>
</dbReference>
<dbReference type="OrthoDB" id="4142200at2759"/>
<feature type="transmembrane region" description="Helical" evidence="9">
    <location>
        <begin position="150"/>
        <end position="169"/>
    </location>
</feature>
<dbReference type="PROSITE" id="PS50850">
    <property type="entry name" value="MFS"/>
    <property type="match status" value="1"/>
</dbReference>
<keyword evidence="4 9" id="KW-0812">Transmembrane</keyword>
<reference evidence="11" key="1">
    <citation type="submission" date="2020-11" db="EMBL/GenBank/DDBJ databases">
        <authorList>
            <consortium name="DOE Joint Genome Institute"/>
            <person name="Ahrendt S."/>
            <person name="Riley R."/>
            <person name="Andreopoulos W."/>
            <person name="Labutti K."/>
            <person name="Pangilinan J."/>
            <person name="Ruiz-Duenas F.J."/>
            <person name="Barrasa J.M."/>
            <person name="Sanchez-Garcia M."/>
            <person name="Camarero S."/>
            <person name="Miyauchi S."/>
            <person name="Serrano A."/>
            <person name="Linde D."/>
            <person name="Babiker R."/>
            <person name="Drula E."/>
            <person name="Ayuso-Fernandez I."/>
            <person name="Pacheco R."/>
            <person name="Padilla G."/>
            <person name="Ferreira P."/>
            <person name="Barriuso J."/>
            <person name="Kellner H."/>
            <person name="Castanera R."/>
            <person name="Alfaro M."/>
            <person name="Ramirez L."/>
            <person name="Pisabarro A.G."/>
            <person name="Kuo A."/>
            <person name="Tritt A."/>
            <person name="Lipzen A."/>
            <person name="He G."/>
            <person name="Yan M."/>
            <person name="Ng V."/>
            <person name="Cullen D."/>
            <person name="Martin F."/>
            <person name="Rosso M.-N."/>
            <person name="Henrissat B."/>
            <person name="Hibbett D."/>
            <person name="Martinez A.T."/>
            <person name="Grigoriev I.V."/>
        </authorList>
    </citation>
    <scope>NUCLEOTIDE SEQUENCE</scope>
    <source>
        <strain evidence="11">CBS 506.95</strain>
    </source>
</reference>
<dbReference type="PROSITE" id="PS00217">
    <property type="entry name" value="SUGAR_TRANSPORT_2"/>
    <property type="match status" value="1"/>
</dbReference>
<evidence type="ECO:0000256" key="9">
    <source>
        <dbReference type="SAM" id="Phobius"/>
    </source>
</evidence>
<dbReference type="GO" id="GO:0016020">
    <property type="term" value="C:membrane"/>
    <property type="evidence" value="ECO:0007669"/>
    <property type="project" value="UniProtKB-SubCell"/>
</dbReference>
<keyword evidence="12" id="KW-1185">Reference proteome</keyword>
<feature type="transmembrane region" description="Helical" evidence="9">
    <location>
        <begin position="415"/>
        <end position="434"/>
    </location>
</feature>
<gene>
    <name evidence="11" type="ORF">CPB83DRAFT_849217</name>
</gene>
<evidence type="ECO:0000256" key="7">
    <source>
        <dbReference type="ARBA" id="ARBA00049119"/>
    </source>
</evidence>
<dbReference type="NCBIfam" id="TIGR00879">
    <property type="entry name" value="SP"/>
    <property type="match status" value="1"/>
</dbReference>
<evidence type="ECO:0000256" key="5">
    <source>
        <dbReference type="ARBA" id="ARBA00022989"/>
    </source>
</evidence>
<feature type="transmembrane region" description="Helical" evidence="9">
    <location>
        <begin position="51"/>
        <end position="72"/>
    </location>
</feature>
<evidence type="ECO:0000313" key="11">
    <source>
        <dbReference type="EMBL" id="KAF9531545.1"/>
    </source>
</evidence>
<dbReference type="AlphaFoldDB" id="A0A9P6JTG2"/>
<dbReference type="CDD" id="cd17356">
    <property type="entry name" value="MFS_HXT"/>
    <property type="match status" value="1"/>
</dbReference>
<accession>A0A9P6JTG2</accession>
<keyword evidence="3 8" id="KW-0813">Transport</keyword>
<comment type="similarity">
    <text evidence="2 8">Belongs to the major facilitator superfamily. Sugar transporter (TC 2.A.1.1) family.</text>
</comment>
<dbReference type="Proteomes" id="UP000807306">
    <property type="component" value="Unassembled WGS sequence"/>
</dbReference>
<evidence type="ECO:0000256" key="6">
    <source>
        <dbReference type="ARBA" id="ARBA00023136"/>
    </source>
</evidence>
<comment type="catalytic activity">
    <reaction evidence="7">
        <text>myo-inositol(out) + H(+)(out) = myo-inositol(in) + H(+)(in)</text>
        <dbReference type="Rhea" id="RHEA:60364"/>
        <dbReference type="ChEBI" id="CHEBI:15378"/>
        <dbReference type="ChEBI" id="CHEBI:17268"/>
    </reaction>
</comment>
<feature type="transmembrane region" description="Helical" evidence="9">
    <location>
        <begin position="328"/>
        <end position="351"/>
    </location>
</feature>
<feature type="transmembrane region" description="Helical" evidence="9">
    <location>
        <begin position="12"/>
        <end position="31"/>
    </location>
</feature>
<sequence>MTKYNARIASNPYIVGSFACIGGGLFGLDISSMAAVLDNDYYKSTFRDPQASVQGAIVAAMPAGSLIGALAVTQLADRLGRKKTIILAGLIWVIGSILQCAAVNRGMLVAGRIVAGFSVGISSAVVPIYQSEVAAPSIRGRIVSLQQWSITWGILIQYFIQFGCSYIQGTASFRVPWGLQMIPAIVLSVGMLFFPESPRYLLDIGREDEALQVLADLHGRGDTRNELVVLEFEEIKQQVYFERTQGAKSYLDLLKPGNPRRVMLGMSLQMWSQLCGMNIMMYYIVYVFQGAGLQGMRVNLIASSVQYVLNVAMTVPAIIYIDRWGRRPMLLVGTLLMGFWMFLVGGLQGAFGHWKYPDSSNDASERQWVIEGNRAATYAVIVCSYLFVCSFATTMGPVSWTYPAEIFSLKVRGKAVALSTASNWLFNCALAFGVPPGLVSIGWKTYFIFGTFNFAAFIHVLFMFPETVGRTLEEVEDIFGQGHAFAAWKIGKNVGKKGLADIHRDDHNLGVDHKHGVEHHTGEHVGHHAGSLTPDEKVL</sequence>
<organism evidence="11 12">
    <name type="scientific">Crepidotus variabilis</name>
    <dbReference type="NCBI Taxonomy" id="179855"/>
    <lineage>
        <taxon>Eukaryota</taxon>
        <taxon>Fungi</taxon>
        <taxon>Dikarya</taxon>
        <taxon>Basidiomycota</taxon>
        <taxon>Agaricomycotina</taxon>
        <taxon>Agaricomycetes</taxon>
        <taxon>Agaricomycetidae</taxon>
        <taxon>Agaricales</taxon>
        <taxon>Agaricineae</taxon>
        <taxon>Crepidotaceae</taxon>
        <taxon>Crepidotus</taxon>
    </lineage>
</organism>
<feature type="domain" description="Major facilitator superfamily (MFS) profile" evidence="10">
    <location>
        <begin position="15"/>
        <end position="468"/>
    </location>
</feature>
<feature type="transmembrane region" description="Helical" evidence="9">
    <location>
        <begin position="446"/>
        <end position="464"/>
    </location>
</feature>
<dbReference type="GO" id="GO:0005351">
    <property type="term" value="F:carbohydrate:proton symporter activity"/>
    <property type="evidence" value="ECO:0007669"/>
    <property type="project" value="TreeGrafter"/>
</dbReference>
<dbReference type="InterPro" id="IPR003663">
    <property type="entry name" value="Sugar/inositol_transpt"/>
</dbReference>
<dbReference type="InterPro" id="IPR005829">
    <property type="entry name" value="Sugar_transporter_CS"/>
</dbReference>
<dbReference type="PANTHER" id="PTHR48022">
    <property type="entry name" value="PLASTIDIC GLUCOSE TRANSPORTER 4"/>
    <property type="match status" value="1"/>
</dbReference>
<evidence type="ECO:0000256" key="2">
    <source>
        <dbReference type="ARBA" id="ARBA00010992"/>
    </source>
</evidence>
<dbReference type="InterPro" id="IPR005828">
    <property type="entry name" value="MFS_sugar_transport-like"/>
</dbReference>
<dbReference type="InterPro" id="IPR050360">
    <property type="entry name" value="MFS_Sugar_Transporters"/>
</dbReference>
<evidence type="ECO:0000259" key="10">
    <source>
        <dbReference type="PROSITE" id="PS50850"/>
    </source>
</evidence>
<dbReference type="PROSITE" id="PS00216">
    <property type="entry name" value="SUGAR_TRANSPORT_1"/>
    <property type="match status" value="1"/>
</dbReference>
<comment type="caution">
    <text evidence="11">The sequence shown here is derived from an EMBL/GenBank/DDBJ whole genome shotgun (WGS) entry which is preliminary data.</text>
</comment>
<name>A0A9P6JTG2_9AGAR</name>
<dbReference type="InterPro" id="IPR020846">
    <property type="entry name" value="MFS_dom"/>
</dbReference>
<dbReference type="PRINTS" id="PR00171">
    <property type="entry name" value="SUGRTRNSPORT"/>
</dbReference>
<feature type="transmembrane region" description="Helical" evidence="9">
    <location>
        <begin position="300"/>
        <end position="321"/>
    </location>
</feature>
<dbReference type="EMBL" id="MU157835">
    <property type="protein sequence ID" value="KAF9531545.1"/>
    <property type="molecule type" value="Genomic_DNA"/>
</dbReference>
<keyword evidence="6 9" id="KW-0472">Membrane</keyword>
<feature type="transmembrane region" description="Helical" evidence="9">
    <location>
        <begin position="270"/>
        <end position="288"/>
    </location>
</feature>
<feature type="transmembrane region" description="Helical" evidence="9">
    <location>
        <begin position="175"/>
        <end position="194"/>
    </location>
</feature>
<dbReference type="InterPro" id="IPR036259">
    <property type="entry name" value="MFS_trans_sf"/>
</dbReference>
<proteinExistence type="inferred from homology"/>
<dbReference type="Gene3D" id="1.20.1250.20">
    <property type="entry name" value="MFS general substrate transporter like domains"/>
    <property type="match status" value="1"/>
</dbReference>
<dbReference type="Pfam" id="PF00083">
    <property type="entry name" value="Sugar_tr"/>
    <property type="match status" value="1"/>
</dbReference>
<evidence type="ECO:0000256" key="8">
    <source>
        <dbReference type="RuleBase" id="RU003346"/>
    </source>
</evidence>
<dbReference type="SUPFAM" id="SSF103473">
    <property type="entry name" value="MFS general substrate transporter"/>
    <property type="match status" value="1"/>
</dbReference>
<dbReference type="PANTHER" id="PTHR48022:SF35">
    <property type="entry name" value="MAJOR FACILITATOR SUPERFAMILY (MFS) PROFILE DOMAIN-CONTAINING PROTEIN"/>
    <property type="match status" value="1"/>
</dbReference>
<dbReference type="FunFam" id="1.20.1250.20:FF:000026">
    <property type="entry name" value="MFS quinate transporter QutD"/>
    <property type="match status" value="1"/>
</dbReference>
<protein>
    <submittedName>
        <fullName evidence="11">General substrate transporter</fullName>
    </submittedName>
</protein>
<feature type="transmembrane region" description="Helical" evidence="9">
    <location>
        <begin position="375"/>
        <end position="394"/>
    </location>
</feature>
<feature type="transmembrane region" description="Helical" evidence="9">
    <location>
        <begin position="110"/>
        <end position="129"/>
    </location>
</feature>
<evidence type="ECO:0000313" key="12">
    <source>
        <dbReference type="Proteomes" id="UP000807306"/>
    </source>
</evidence>
<evidence type="ECO:0000256" key="4">
    <source>
        <dbReference type="ARBA" id="ARBA00022692"/>
    </source>
</evidence>
<comment type="subcellular location">
    <subcellularLocation>
        <location evidence="1">Membrane</location>
        <topology evidence="1">Multi-pass membrane protein</topology>
    </subcellularLocation>
</comment>
<feature type="transmembrane region" description="Helical" evidence="9">
    <location>
        <begin position="84"/>
        <end position="104"/>
    </location>
</feature>